<protein>
    <submittedName>
        <fullName evidence="3">AsnC family transcriptional regulator</fullName>
    </submittedName>
</protein>
<evidence type="ECO:0000313" key="3">
    <source>
        <dbReference type="EMBL" id="ALU11338.1"/>
    </source>
</evidence>
<dbReference type="EMBL" id="CP006867">
    <property type="protein sequence ID" value="ALU11338.1"/>
    <property type="molecule type" value="Genomic_DNA"/>
</dbReference>
<dbReference type="SUPFAM" id="SSF54909">
    <property type="entry name" value="Dimeric alpha+beta barrel"/>
    <property type="match status" value="1"/>
</dbReference>
<dbReference type="GeneID" id="30679439"/>
<proteinExistence type="predicted"/>
<dbReference type="Gene3D" id="3.30.70.920">
    <property type="match status" value="1"/>
</dbReference>
<name>A0A0U3DV94_9CREN</name>
<dbReference type="KEGG" id="iis:EYM_00100"/>
<dbReference type="RefSeq" id="WP_075049111.1">
    <property type="nucleotide sequence ID" value="NZ_CP006867.1"/>
</dbReference>
<evidence type="ECO:0000313" key="4">
    <source>
        <dbReference type="Proteomes" id="UP000060778"/>
    </source>
</evidence>
<dbReference type="Proteomes" id="UP000060778">
    <property type="component" value="Chromosome"/>
</dbReference>
<comment type="pathway">
    <text evidence="1">Amino-acid biosynthesis.</text>
</comment>
<dbReference type="AlphaFoldDB" id="A0A0U3DV94"/>
<sequence>MARVYLLIKTKSGKENEVHSQLKNLEYVKMVDVVTGPVDVVAVFEADNLSKIENVILEKVRKIEGVDETTTLISLTD</sequence>
<dbReference type="OrthoDB" id="8136at2157"/>
<evidence type="ECO:0000259" key="2">
    <source>
        <dbReference type="Pfam" id="PF01037"/>
    </source>
</evidence>
<dbReference type="STRING" id="940295.EYM_00100"/>
<dbReference type="InterPro" id="IPR019887">
    <property type="entry name" value="Tscrpt_reg_AsnC/Lrp_C"/>
</dbReference>
<accession>A0A0U3DV94</accession>
<feature type="domain" description="Transcription regulator AsnC/Lrp ligand binding" evidence="2">
    <location>
        <begin position="7"/>
        <end position="75"/>
    </location>
</feature>
<organism evidence="3 4">
    <name type="scientific">Ignicoccus islandicus DSM 13165</name>
    <dbReference type="NCBI Taxonomy" id="940295"/>
    <lineage>
        <taxon>Archaea</taxon>
        <taxon>Thermoproteota</taxon>
        <taxon>Thermoprotei</taxon>
        <taxon>Desulfurococcales</taxon>
        <taxon>Desulfurococcaceae</taxon>
        <taxon>Ignicoccus</taxon>
    </lineage>
</organism>
<dbReference type="InterPro" id="IPR011008">
    <property type="entry name" value="Dimeric_a/b-barrel"/>
</dbReference>
<evidence type="ECO:0000256" key="1">
    <source>
        <dbReference type="ARBA" id="ARBA00029440"/>
    </source>
</evidence>
<reference evidence="3 4" key="1">
    <citation type="submission" date="2013-11" db="EMBL/GenBank/DDBJ databases">
        <title>Comparative genomics of Ignicoccus.</title>
        <authorList>
            <person name="Podar M."/>
        </authorList>
    </citation>
    <scope>NUCLEOTIDE SEQUENCE [LARGE SCALE GENOMIC DNA]</scope>
    <source>
        <strain evidence="3 4">DSM 13165</strain>
    </source>
</reference>
<gene>
    <name evidence="3" type="ORF">EYM_00100</name>
</gene>
<dbReference type="Pfam" id="PF01037">
    <property type="entry name" value="AsnC_trans_reg"/>
    <property type="match status" value="1"/>
</dbReference>
<keyword evidence="4" id="KW-1185">Reference proteome</keyword>